<keyword evidence="2" id="KW-0159">Chromosome partition</keyword>
<dbReference type="OrthoDB" id="2746at2759"/>
<evidence type="ECO:0000259" key="3">
    <source>
        <dbReference type="Pfam" id="PF01883"/>
    </source>
</evidence>
<dbReference type="PANTHER" id="PTHR12377">
    <property type="entry name" value="CYTOSOLIC IRON-SULFUR ASSEMBLY COMPONENT 2B-RELATED"/>
    <property type="match status" value="1"/>
</dbReference>
<evidence type="ECO:0000313" key="5">
    <source>
        <dbReference type="Proteomes" id="UP000078348"/>
    </source>
</evidence>
<dbReference type="Proteomes" id="UP000078348">
    <property type="component" value="Unassembled WGS sequence"/>
</dbReference>
<comment type="caution">
    <text evidence="4">The sequence shown here is derived from an EMBL/GenBank/DDBJ whole genome shotgun (WGS) entry which is preliminary data.</text>
</comment>
<dbReference type="PANTHER" id="PTHR12377:SF0">
    <property type="entry name" value="CYTOSOLIC IRON-SULFUR ASSEMBLY COMPONENT 2B"/>
    <property type="match status" value="1"/>
</dbReference>
<proteinExistence type="inferred from homology"/>
<dbReference type="Pfam" id="PF01883">
    <property type="entry name" value="FeS_assembly_P"/>
    <property type="match status" value="1"/>
</dbReference>
<dbReference type="InterPro" id="IPR034904">
    <property type="entry name" value="FSCA_dom_sf"/>
</dbReference>
<name>A0A196SBH1_BLAHN</name>
<dbReference type="Gene3D" id="6.10.250.1280">
    <property type="match status" value="1"/>
</dbReference>
<dbReference type="InterPro" id="IPR039796">
    <property type="entry name" value="MIP18"/>
</dbReference>
<evidence type="ECO:0000256" key="1">
    <source>
        <dbReference type="ARBA" id="ARBA00010381"/>
    </source>
</evidence>
<feature type="domain" description="MIP18 family-like" evidence="3">
    <location>
        <begin position="56"/>
        <end position="114"/>
    </location>
</feature>
<dbReference type="STRING" id="478820.A0A196SBH1"/>
<dbReference type="Gene3D" id="3.30.300.130">
    <property type="entry name" value="Fe-S cluster assembly (FSCA)"/>
    <property type="match status" value="1"/>
</dbReference>
<keyword evidence="5" id="KW-1185">Reference proteome</keyword>
<reference evidence="4 5" key="1">
    <citation type="submission" date="2016-05" db="EMBL/GenBank/DDBJ databases">
        <title>Nuclear genome of Blastocystis sp. subtype 1 NandII.</title>
        <authorList>
            <person name="Gentekaki E."/>
            <person name="Curtis B."/>
            <person name="Stairs C."/>
            <person name="Eme L."/>
            <person name="Herman E."/>
            <person name="Klimes V."/>
            <person name="Arias M.C."/>
            <person name="Elias M."/>
            <person name="Hilliou F."/>
            <person name="Klute M."/>
            <person name="Malik S.-B."/>
            <person name="Pightling A."/>
            <person name="Rachubinski R."/>
            <person name="Salas D."/>
            <person name="Schlacht A."/>
            <person name="Suga H."/>
            <person name="Archibald J."/>
            <person name="Ball S.G."/>
            <person name="Clark G."/>
            <person name="Dacks J."/>
            <person name="Van Der Giezen M."/>
            <person name="Tsaousis A."/>
            <person name="Roger A."/>
        </authorList>
    </citation>
    <scope>NUCLEOTIDE SEQUENCE [LARGE SCALE GENOMIC DNA]</scope>
    <source>
        <strain evidence="5">ATCC 50177 / NandII</strain>
    </source>
</reference>
<gene>
    <name evidence="4" type="ORF">AV274_4640</name>
</gene>
<dbReference type="InterPro" id="IPR002744">
    <property type="entry name" value="MIP18-like"/>
</dbReference>
<dbReference type="GO" id="GO:0051604">
    <property type="term" value="P:protein maturation"/>
    <property type="evidence" value="ECO:0007669"/>
    <property type="project" value="InterPro"/>
</dbReference>
<evidence type="ECO:0000313" key="4">
    <source>
        <dbReference type="EMBL" id="OAO13666.1"/>
    </source>
</evidence>
<dbReference type="GO" id="GO:0007059">
    <property type="term" value="P:chromosome segregation"/>
    <property type="evidence" value="ECO:0007669"/>
    <property type="project" value="UniProtKB-KW"/>
</dbReference>
<accession>A0A196SBH1</accession>
<comment type="similarity">
    <text evidence="1">Belongs to the MIP18 family.</text>
</comment>
<evidence type="ECO:0000256" key="2">
    <source>
        <dbReference type="ARBA" id="ARBA00022829"/>
    </source>
</evidence>
<dbReference type="SUPFAM" id="SSF117916">
    <property type="entry name" value="Fe-S cluster assembly (FSCA) domain-like"/>
    <property type="match status" value="1"/>
</dbReference>
<protein>
    <recommendedName>
        <fullName evidence="3">MIP18 family-like domain-containing protein</fullName>
    </recommendedName>
</protein>
<sequence length="191" mass="21566">MDDLSIFQNKAPVIYKISSILRKSQLHVPNSHSSEPIDALEVFSRKSGVRKHGVDYLRTIKDPEYPMNLEQLNVIQLANISVDNELNKVTVFFTPTIPNCTQAAVIGLCIRVKLDRCLPLRLKSRVFIAPGTHNTEESLNRQINDKERVAAALENPSLLKVIEKCIVDTDFADVEEMLEGYSRECEKLSSL</sequence>
<dbReference type="AlphaFoldDB" id="A0A196SBH1"/>
<dbReference type="EMBL" id="LXWW01000346">
    <property type="protein sequence ID" value="OAO13666.1"/>
    <property type="molecule type" value="Genomic_DNA"/>
</dbReference>
<organism evidence="4 5">
    <name type="scientific">Blastocystis sp. subtype 1 (strain ATCC 50177 / NandII)</name>
    <dbReference type="NCBI Taxonomy" id="478820"/>
    <lineage>
        <taxon>Eukaryota</taxon>
        <taxon>Sar</taxon>
        <taxon>Stramenopiles</taxon>
        <taxon>Bigyra</taxon>
        <taxon>Opalozoa</taxon>
        <taxon>Opalinata</taxon>
        <taxon>Blastocystidae</taxon>
        <taxon>Blastocystis</taxon>
    </lineage>
</organism>